<feature type="compositionally biased region" description="Basic residues" evidence="1">
    <location>
        <begin position="57"/>
        <end position="66"/>
    </location>
</feature>
<keyword evidence="3" id="KW-1185">Reference proteome</keyword>
<evidence type="ECO:0000256" key="1">
    <source>
        <dbReference type="SAM" id="MobiDB-lite"/>
    </source>
</evidence>
<gene>
    <name evidence="2" type="ORF">PENTCL1PPCAC_3760</name>
</gene>
<dbReference type="EMBL" id="BTSX01000001">
    <property type="protein sequence ID" value="GMS81585.1"/>
    <property type="molecule type" value="Genomic_DNA"/>
</dbReference>
<organism evidence="2 3">
    <name type="scientific">Pristionchus entomophagus</name>
    <dbReference type="NCBI Taxonomy" id="358040"/>
    <lineage>
        <taxon>Eukaryota</taxon>
        <taxon>Metazoa</taxon>
        <taxon>Ecdysozoa</taxon>
        <taxon>Nematoda</taxon>
        <taxon>Chromadorea</taxon>
        <taxon>Rhabditida</taxon>
        <taxon>Rhabditina</taxon>
        <taxon>Diplogasteromorpha</taxon>
        <taxon>Diplogasteroidea</taxon>
        <taxon>Neodiplogasteridae</taxon>
        <taxon>Pristionchus</taxon>
    </lineage>
</organism>
<dbReference type="Proteomes" id="UP001432027">
    <property type="component" value="Unassembled WGS sequence"/>
</dbReference>
<feature type="region of interest" description="Disordered" evidence="1">
    <location>
        <begin position="134"/>
        <end position="187"/>
    </location>
</feature>
<reference evidence="2" key="1">
    <citation type="submission" date="2023-10" db="EMBL/GenBank/DDBJ databases">
        <title>Genome assembly of Pristionchus species.</title>
        <authorList>
            <person name="Yoshida K."/>
            <person name="Sommer R.J."/>
        </authorList>
    </citation>
    <scope>NUCLEOTIDE SEQUENCE</scope>
    <source>
        <strain evidence="2">RS0144</strain>
    </source>
</reference>
<name>A0AAV5SN92_9BILA</name>
<feature type="compositionally biased region" description="Polar residues" evidence="1">
    <location>
        <begin position="154"/>
        <end position="165"/>
    </location>
</feature>
<evidence type="ECO:0000313" key="2">
    <source>
        <dbReference type="EMBL" id="GMS81585.1"/>
    </source>
</evidence>
<sequence length="200" mass="21831">ESGISLSSIVGDDSPLPQPLSFPPSLFSFLISFRIHSPLLPTMSSAIDRSNEAAAKNKIKKRRNPRKSTQYISLNARKEPSRENDEPPLTPISPLSPHSSSSSMFFPPRSVKPAHSPSGNAVKFTFTQTISIQQHSDPIVEEPAKREPAPAPIGTSTTIGSVATTNRPVPPPRRNRRRHHVMDPRGAASLVVPEPIVTHF</sequence>
<evidence type="ECO:0000313" key="3">
    <source>
        <dbReference type="Proteomes" id="UP001432027"/>
    </source>
</evidence>
<proteinExistence type="predicted"/>
<protein>
    <submittedName>
        <fullName evidence="2">Uncharacterized protein</fullName>
    </submittedName>
</protein>
<feature type="compositionally biased region" description="Basic and acidic residues" evidence="1">
    <location>
        <begin position="76"/>
        <end position="85"/>
    </location>
</feature>
<accession>A0AAV5SN92</accession>
<feature type="region of interest" description="Disordered" evidence="1">
    <location>
        <begin position="44"/>
        <end position="116"/>
    </location>
</feature>
<feature type="non-terminal residue" evidence="2">
    <location>
        <position position="1"/>
    </location>
</feature>
<feature type="compositionally biased region" description="Low complexity" evidence="1">
    <location>
        <begin position="92"/>
        <end position="109"/>
    </location>
</feature>
<dbReference type="AlphaFoldDB" id="A0AAV5SN92"/>
<comment type="caution">
    <text evidence="2">The sequence shown here is derived from an EMBL/GenBank/DDBJ whole genome shotgun (WGS) entry which is preliminary data.</text>
</comment>